<organism evidence="4 5">
    <name type="scientific">Circinella minor</name>
    <dbReference type="NCBI Taxonomy" id="1195481"/>
    <lineage>
        <taxon>Eukaryota</taxon>
        <taxon>Fungi</taxon>
        <taxon>Fungi incertae sedis</taxon>
        <taxon>Mucoromycota</taxon>
        <taxon>Mucoromycotina</taxon>
        <taxon>Mucoromycetes</taxon>
        <taxon>Mucorales</taxon>
        <taxon>Lichtheimiaceae</taxon>
        <taxon>Circinella</taxon>
    </lineage>
</organism>
<evidence type="ECO:0000313" key="4">
    <source>
        <dbReference type="EMBL" id="KAG2221188.1"/>
    </source>
</evidence>
<feature type="domain" description="N-acetyltransferase" evidence="3">
    <location>
        <begin position="8"/>
        <end position="168"/>
    </location>
</feature>
<dbReference type="SUPFAM" id="SSF55729">
    <property type="entry name" value="Acyl-CoA N-acyltransferases (Nat)"/>
    <property type="match status" value="1"/>
</dbReference>
<dbReference type="AlphaFoldDB" id="A0A8H7S495"/>
<dbReference type="PANTHER" id="PTHR43072:SF23">
    <property type="entry name" value="UPF0039 PROTEIN C11D3.02C"/>
    <property type="match status" value="1"/>
</dbReference>
<keyword evidence="1" id="KW-0808">Transferase</keyword>
<comment type="caution">
    <text evidence="4">The sequence shown here is derived from an EMBL/GenBank/DDBJ whole genome shotgun (WGS) entry which is preliminary data.</text>
</comment>
<dbReference type="Pfam" id="PF13420">
    <property type="entry name" value="Acetyltransf_4"/>
    <property type="match status" value="1"/>
</dbReference>
<dbReference type="EMBL" id="JAEPRB010000116">
    <property type="protein sequence ID" value="KAG2221188.1"/>
    <property type="molecule type" value="Genomic_DNA"/>
</dbReference>
<dbReference type="PROSITE" id="PS51186">
    <property type="entry name" value="GNAT"/>
    <property type="match status" value="1"/>
</dbReference>
<sequence length="202" mass="22876">MSNSLKRYSIRQATKQDLPAITEIYNERIANSTGLFIYEAVSVDYMKKWLDDSQKMGYPAIVAVEKTTGHTVAYSYLGSFRSKPAFNLSAEITVYIHLDHHRQGLGRLLSLEMIRIGTEMKFKAITAGITTENTPSIGLFKSLGFNEAGVFHNTGYKFGRFLDVTFLEYCIPETEGPGDGKIPRFIPFPWDKYVFGQSLYNK</sequence>
<gene>
    <name evidence="4" type="ORF">INT45_000228</name>
</gene>
<dbReference type="GO" id="GO:0016747">
    <property type="term" value="F:acyltransferase activity, transferring groups other than amino-acyl groups"/>
    <property type="evidence" value="ECO:0007669"/>
    <property type="project" value="InterPro"/>
</dbReference>
<reference evidence="4 5" key="1">
    <citation type="submission" date="2020-12" db="EMBL/GenBank/DDBJ databases">
        <title>Metabolic potential, ecology and presence of endohyphal bacteria is reflected in genomic diversity of Mucoromycotina.</title>
        <authorList>
            <person name="Muszewska A."/>
            <person name="Okrasinska A."/>
            <person name="Steczkiewicz K."/>
            <person name="Drgas O."/>
            <person name="Orlowska M."/>
            <person name="Perlinska-Lenart U."/>
            <person name="Aleksandrzak-Piekarczyk T."/>
            <person name="Szatraj K."/>
            <person name="Zielenkiewicz U."/>
            <person name="Pilsyk S."/>
            <person name="Malc E."/>
            <person name="Mieczkowski P."/>
            <person name="Kruszewska J.S."/>
            <person name="Biernat P."/>
            <person name="Pawlowska J."/>
        </authorList>
    </citation>
    <scope>NUCLEOTIDE SEQUENCE [LARGE SCALE GENOMIC DNA]</scope>
    <source>
        <strain evidence="4 5">CBS 142.35</strain>
    </source>
</reference>
<accession>A0A8H7S495</accession>
<evidence type="ECO:0000256" key="2">
    <source>
        <dbReference type="ARBA" id="ARBA00023315"/>
    </source>
</evidence>
<dbReference type="PANTHER" id="PTHR43072">
    <property type="entry name" value="N-ACETYLTRANSFERASE"/>
    <property type="match status" value="1"/>
</dbReference>
<dbReference type="Gene3D" id="3.40.630.30">
    <property type="match status" value="1"/>
</dbReference>
<protein>
    <recommendedName>
        <fullName evidence="3">N-acetyltransferase domain-containing protein</fullName>
    </recommendedName>
</protein>
<keyword evidence="2" id="KW-0012">Acyltransferase</keyword>
<evidence type="ECO:0000313" key="5">
    <source>
        <dbReference type="Proteomes" id="UP000646827"/>
    </source>
</evidence>
<name>A0A8H7S495_9FUNG</name>
<evidence type="ECO:0000259" key="3">
    <source>
        <dbReference type="PROSITE" id="PS51186"/>
    </source>
</evidence>
<proteinExistence type="predicted"/>
<dbReference type="InterPro" id="IPR016181">
    <property type="entry name" value="Acyl_CoA_acyltransferase"/>
</dbReference>
<dbReference type="InterPro" id="IPR000182">
    <property type="entry name" value="GNAT_dom"/>
</dbReference>
<dbReference type="Proteomes" id="UP000646827">
    <property type="component" value="Unassembled WGS sequence"/>
</dbReference>
<evidence type="ECO:0000256" key="1">
    <source>
        <dbReference type="ARBA" id="ARBA00022679"/>
    </source>
</evidence>
<dbReference type="OrthoDB" id="2129362at2759"/>
<keyword evidence="5" id="KW-1185">Reference proteome</keyword>